<dbReference type="Proteomes" id="UP000034799">
    <property type="component" value="Unassembled WGS sequence"/>
</dbReference>
<dbReference type="AlphaFoldDB" id="A0A0G0MR19"/>
<organism evidence="1 2">
    <name type="scientific">candidate division WS6 bacterium GW2011_GWF2_39_15</name>
    <dbReference type="NCBI Taxonomy" id="1619100"/>
    <lineage>
        <taxon>Bacteria</taxon>
        <taxon>Candidatus Dojkabacteria</taxon>
    </lineage>
</organism>
<reference evidence="1 2" key="1">
    <citation type="journal article" date="2015" name="Nature">
        <title>rRNA introns, odd ribosomes, and small enigmatic genomes across a large radiation of phyla.</title>
        <authorList>
            <person name="Brown C.T."/>
            <person name="Hug L.A."/>
            <person name="Thomas B.C."/>
            <person name="Sharon I."/>
            <person name="Castelle C.J."/>
            <person name="Singh A."/>
            <person name="Wilkins M.J."/>
            <person name="Williams K.H."/>
            <person name="Banfield J.F."/>
        </authorList>
    </citation>
    <scope>NUCLEOTIDE SEQUENCE [LARGE SCALE GENOMIC DNA]</scope>
</reference>
<proteinExistence type="predicted"/>
<evidence type="ECO:0008006" key="3">
    <source>
        <dbReference type="Google" id="ProtNLM"/>
    </source>
</evidence>
<dbReference type="InterPro" id="IPR016024">
    <property type="entry name" value="ARM-type_fold"/>
</dbReference>
<protein>
    <recommendedName>
        <fullName evidence="3">HEAT repeat domain-containing protein</fullName>
    </recommendedName>
</protein>
<comment type="caution">
    <text evidence="1">The sequence shown here is derived from an EMBL/GenBank/DDBJ whole genome shotgun (WGS) entry which is preliminary data.</text>
</comment>
<evidence type="ECO:0000313" key="1">
    <source>
        <dbReference type="EMBL" id="KKR06484.1"/>
    </source>
</evidence>
<dbReference type="EMBL" id="LBWK01000001">
    <property type="protein sequence ID" value="KKR06484.1"/>
    <property type="molecule type" value="Genomic_DNA"/>
</dbReference>
<dbReference type="STRING" id="1619100.UT34_C0001G0525"/>
<evidence type="ECO:0000313" key="2">
    <source>
        <dbReference type="Proteomes" id="UP000034799"/>
    </source>
</evidence>
<gene>
    <name evidence="1" type="ORF">UT34_C0001G0525</name>
</gene>
<dbReference type="SUPFAM" id="SSF48371">
    <property type="entry name" value="ARM repeat"/>
    <property type="match status" value="1"/>
</dbReference>
<name>A0A0G0MR19_9BACT</name>
<sequence length="175" mass="20406">MTKSEIEKEFSKGDLRGKGGVDNVLKEYSKDKKVRKDIFDLIFSENRIIAMRAIDAYEKISKNSNVTEEEQSQLLSILGTPKHKEFMWHYVQILGYMEIPNGIKDQVYNYLKEAINDYLDSNIVRVFAMQTMYNLFITNEKYRKEIRGVLGDMAKSSIPSLQSRAMKLLKLYNKV</sequence>
<accession>A0A0G0MR19</accession>